<dbReference type="SUPFAM" id="SSF48371">
    <property type="entry name" value="ARM repeat"/>
    <property type="match status" value="1"/>
</dbReference>
<comment type="caution">
    <text evidence="1">The sequence shown here is derived from an EMBL/GenBank/DDBJ whole genome shotgun (WGS) entry which is preliminary data.</text>
</comment>
<proteinExistence type="predicted"/>
<accession>A0A7W5DZ45</accession>
<dbReference type="AlphaFoldDB" id="A0A7W5DZ45"/>
<dbReference type="Pfam" id="PF13646">
    <property type="entry name" value="HEAT_2"/>
    <property type="match status" value="1"/>
</dbReference>
<dbReference type="Gene3D" id="1.25.10.10">
    <property type="entry name" value="Leucine-rich Repeat Variant"/>
    <property type="match status" value="1"/>
</dbReference>
<evidence type="ECO:0000313" key="2">
    <source>
        <dbReference type="Proteomes" id="UP000536179"/>
    </source>
</evidence>
<name>A0A7W5DZ45_9BACT</name>
<dbReference type="InterPro" id="IPR011989">
    <property type="entry name" value="ARM-like"/>
</dbReference>
<dbReference type="InterPro" id="IPR016024">
    <property type="entry name" value="ARM-type_fold"/>
</dbReference>
<sequence length="427" mass="47371">MTTPLKSIGILMMFYRLRIAFPTRAPRVTLVILLSFAVTAACQAGKVELSGGGQLTGDVRRAEKEDGSTAHVVVRIDQDLSIAVAGTHVRRAVEADDLKEYRQRAASAGDDAEAQFQLARWCKSQTLLPQYRYHLTRTIDIQPDHELARAALGFVRNRSGNGWISYERLRRSQGLIEDRKGRWVLPEVLAASEYADESDKKAKLWIKKFRRLHANAIRGDAEAMAEIEAIDDPFATHAIASEFLRTRRSKINLRTLRLGYVRLLGRLRNSDAVKALVEAALYEPDELIREEAVRQLTEYGGSSAVATCLPLLRSNSPAQVKAAARVLASFPNPELAFAYTNALITEQKSKVQVGSGGTQAGFGNNGSAGMQQGAKIVEKTVAVRHPEVLRLVKMIAPNADYGYDEVAWRKYFAALRNPSRSDLRRDP</sequence>
<dbReference type="RefSeq" id="WP_315854512.1">
    <property type="nucleotide sequence ID" value="NZ_JACHXU010000006.1"/>
</dbReference>
<dbReference type="EMBL" id="JACHXU010000006">
    <property type="protein sequence ID" value="MBB3206312.1"/>
    <property type="molecule type" value="Genomic_DNA"/>
</dbReference>
<keyword evidence="2" id="KW-1185">Reference proteome</keyword>
<reference evidence="1 2" key="1">
    <citation type="submission" date="2020-08" db="EMBL/GenBank/DDBJ databases">
        <title>Genomic Encyclopedia of Type Strains, Phase III (KMG-III): the genomes of soil and plant-associated and newly described type strains.</title>
        <authorList>
            <person name="Whitman W."/>
        </authorList>
    </citation>
    <scope>NUCLEOTIDE SEQUENCE [LARGE SCALE GENOMIC DNA]</scope>
    <source>
        <strain evidence="1 2">CECT 8075</strain>
    </source>
</reference>
<protein>
    <recommendedName>
        <fullName evidence="3">HEAT repeat domain-containing protein</fullName>
    </recommendedName>
</protein>
<dbReference type="Proteomes" id="UP000536179">
    <property type="component" value="Unassembled WGS sequence"/>
</dbReference>
<gene>
    <name evidence="1" type="ORF">FHS27_002121</name>
</gene>
<organism evidence="1 2">
    <name type="scientific">Aporhodopirellula rubra</name>
    <dbReference type="NCBI Taxonomy" id="980271"/>
    <lineage>
        <taxon>Bacteria</taxon>
        <taxon>Pseudomonadati</taxon>
        <taxon>Planctomycetota</taxon>
        <taxon>Planctomycetia</taxon>
        <taxon>Pirellulales</taxon>
        <taxon>Pirellulaceae</taxon>
        <taxon>Aporhodopirellula</taxon>
    </lineage>
</organism>
<evidence type="ECO:0000313" key="1">
    <source>
        <dbReference type="EMBL" id="MBB3206312.1"/>
    </source>
</evidence>
<evidence type="ECO:0008006" key="3">
    <source>
        <dbReference type="Google" id="ProtNLM"/>
    </source>
</evidence>